<dbReference type="Pfam" id="PF13320">
    <property type="entry name" value="GH123_cat"/>
    <property type="match status" value="1"/>
</dbReference>
<dbReference type="InterPro" id="IPR017853">
    <property type="entry name" value="GH"/>
</dbReference>
<dbReference type="AlphaFoldDB" id="A0A679HM07"/>
<dbReference type="EMBL" id="AP022660">
    <property type="protein sequence ID" value="BCA52056.1"/>
    <property type="molecule type" value="Genomic_DNA"/>
</dbReference>
<evidence type="ECO:0000259" key="3">
    <source>
        <dbReference type="Pfam" id="PF22680"/>
    </source>
</evidence>
<dbReference type="Pfam" id="PF22680">
    <property type="entry name" value="Glyco_hydro_123_N_2"/>
    <property type="match status" value="1"/>
</dbReference>
<sequence length="598" mass="68613">MKRLTIYCLTCLIGVSPLFAQQGVTQCGTPTGQPKFPIETYQELPDPSSPSDKDWAAVTNPQISWGTIDTRYAKHRLPQLKKQQLTVLKGWRGERVNAQAVVWTGTEVKDLNFSFTDFKDKKGNSLSDEAFKAGFIRYVMTDELNKDGRGACGHRQAVDYDSLLVADPIDTNLKSMSVPARTVQPIWVQCWIPQSATPGTYEGALLIKDGSRLLQQLNLEILVSSRELPAPSEWAYHLDLWQSPFAVARYYQVPLWSQEHLDVMRPLMKMLADAGQKIITATLTHKPWNGQTEDYFETMVTWMKRADGTWAFDYTVFDRWVEFMMSVGIDQQINCYSMVPWELSFQYFDQATNSLKFVKTAPGEPAYEEMWVAMLTSFSRHLREKGWFDICAIAMDERPMDVMQKTLKVIRKADPEFKVSLAGNYHAEIEPDLYDYCITIGQNFPEEVRLRRAAENKRTTYYTCCTEAHPNTFTFSDPAEAAWMSFYSSKKHLDGYLRWAYNSWPLEPLLDSRFRTWAAGDTYLVYPGARSCIRFERLIEGIQAHEKITILRQEFEKKGNKAGLKKIEKMLAPFKLGDMPEIPAAVTVNRANQILNSF</sequence>
<protein>
    <submittedName>
        <fullName evidence="4">Uncharacterized protein</fullName>
    </submittedName>
</protein>
<evidence type="ECO:0000313" key="5">
    <source>
        <dbReference type="Proteomes" id="UP000500882"/>
    </source>
</evidence>
<dbReference type="SUPFAM" id="SSF51445">
    <property type="entry name" value="(Trans)glycosidases"/>
    <property type="match status" value="1"/>
</dbReference>
<dbReference type="RefSeq" id="WP_022470332.1">
    <property type="nucleotide sequence ID" value="NZ_AP022660.1"/>
</dbReference>
<feature type="chain" id="PRO_5025426407" evidence="1">
    <location>
        <begin position="21"/>
        <end position="598"/>
    </location>
</feature>
<evidence type="ECO:0000256" key="1">
    <source>
        <dbReference type="SAM" id="SignalP"/>
    </source>
</evidence>
<feature type="domain" description="Glycoside hydrolase 123 catalytic" evidence="2">
    <location>
        <begin position="241"/>
        <end position="551"/>
    </location>
</feature>
<name>A0A679HM07_BACT4</name>
<dbReference type="InterPro" id="IPR053850">
    <property type="entry name" value="Glyco_hydro_123_N_2"/>
</dbReference>
<dbReference type="InterPro" id="IPR025150">
    <property type="entry name" value="GH123_cat"/>
</dbReference>
<evidence type="ECO:0000313" key="4">
    <source>
        <dbReference type="EMBL" id="BCA52056.1"/>
    </source>
</evidence>
<dbReference type="Proteomes" id="UP000500882">
    <property type="component" value="Chromosome"/>
</dbReference>
<feature type="signal peptide" evidence="1">
    <location>
        <begin position="1"/>
        <end position="20"/>
    </location>
</feature>
<proteinExistence type="predicted"/>
<organism evidence="4 5">
    <name type="scientific">Bacteroides thetaiotaomicron</name>
    <dbReference type="NCBI Taxonomy" id="818"/>
    <lineage>
        <taxon>Bacteria</taxon>
        <taxon>Pseudomonadati</taxon>
        <taxon>Bacteroidota</taxon>
        <taxon>Bacteroidia</taxon>
        <taxon>Bacteroidales</taxon>
        <taxon>Bacteroidaceae</taxon>
        <taxon>Bacteroides</taxon>
    </lineage>
</organism>
<feature type="domain" description="Glycoside hydrolase 123 N-terminal" evidence="3">
    <location>
        <begin position="65"/>
        <end position="208"/>
    </location>
</feature>
<reference evidence="4 5" key="1">
    <citation type="submission" date="2020-02" db="EMBL/GenBank/DDBJ databases">
        <title>Whole-genome sequencing and comparative analysis of the genomes of Bacteroides thetaiotaomicron and Escherichia coli isolated from a healthy resident in Vietnam.</title>
        <authorList>
            <person name="Mohsin M."/>
            <person name="Tanaka K."/>
            <person name="Kawahara R."/>
            <person name="Kondo S."/>
            <person name="Noguchi H."/>
            <person name="Motooka D."/>
            <person name="Nakamura S."/>
            <person name="Khong D.T."/>
            <person name="Nguyen T.N."/>
            <person name="Tran H.T."/>
            <person name="Yamamoto Y."/>
        </authorList>
    </citation>
    <scope>NUCLEOTIDE SEQUENCE [LARGE SCALE GENOMIC DNA]</scope>
    <source>
        <strain evidence="4 5">F9-2</strain>
    </source>
</reference>
<evidence type="ECO:0000259" key="2">
    <source>
        <dbReference type="Pfam" id="PF13320"/>
    </source>
</evidence>
<keyword evidence="1" id="KW-0732">Signal</keyword>
<gene>
    <name evidence="4" type="ORF">BatF92_39980</name>
</gene>
<accession>A0A679HM07</accession>